<feature type="transmembrane region" description="Helical" evidence="8">
    <location>
        <begin position="122"/>
        <end position="149"/>
    </location>
</feature>
<dbReference type="SUPFAM" id="SSF52833">
    <property type="entry name" value="Thioredoxin-like"/>
    <property type="match status" value="1"/>
</dbReference>
<dbReference type="STRING" id="869212.Turpa_2774"/>
<feature type="transmembrane region" description="Helical" evidence="8">
    <location>
        <begin position="46"/>
        <end position="68"/>
    </location>
</feature>
<evidence type="ECO:0000256" key="1">
    <source>
        <dbReference type="ARBA" id="ARBA00004651"/>
    </source>
</evidence>
<dbReference type="Proteomes" id="UP000006048">
    <property type="component" value="Chromosome"/>
</dbReference>
<dbReference type="PANTHER" id="PTHR32234:SF0">
    <property type="entry name" value="THIOL:DISULFIDE INTERCHANGE PROTEIN DSBD"/>
    <property type="match status" value="1"/>
</dbReference>
<evidence type="ECO:0000256" key="3">
    <source>
        <dbReference type="ARBA" id="ARBA00022692"/>
    </source>
</evidence>
<keyword evidence="6 8" id="KW-0472">Membrane</keyword>
<keyword evidence="11" id="KW-1185">Reference proteome</keyword>
<keyword evidence="4" id="KW-0201">Cytochrome c-type biogenesis</keyword>
<feature type="transmembrane region" description="Helical" evidence="8">
    <location>
        <begin position="80"/>
        <end position="101"/>
    </location>
</feature>
<dbReference type="RefSeq" id="WP_014803915.1">
    <property type="nucleotide sequence ID" value="NC_018020.1"/>
</dbReference>
<dbReference type="OrthoDB" id="7629852at2"/>
<evidence type="ECO:0000256" key="8">
    <source>
        <dbReference type="SAM" id="Phobius"/>
    </source>
</evidence>
<dbReference type="GO" id="GO:0045454">
    <property type="term" value="P:cell redox homeostasis"/>
    <property type="evidence" value="ECO:0007669"/>
    <property type="project" value="TreeGrafter"/>
</dbReference>
<dbReference type="InterPro" id="IPR036249">
    <property type="entry name" value="Thioredoxin-like_sf"/>
</dbReference>
<dbReference type="GO" id="GO:0005886">
    <property type="term" value="C:plasma membrane"/>
    <property type="evidence" value="ECO:0007669"/>
    <property type="project" value="UniProtKB-SubCell"/>
</dbReference>
<keyword evidence="2" id="KW-1003">Cell membrane</keyword>
<dbReference type="GO" id="GO:0015035">
    <property type="term" value="F:protein-disulfide reductase activity"/>
    <property type="evidence" value="ECO:0007669"/>
    <property type="project" value="TreeGrafter"/>
</dbReference>
<feature type="domain" description="Thioredoxin" evidence="9">
    <location>
        <begin position="301"/>
        <end position="426"/>
    </location>
</feature>
<dbReference type="InterPro" id="IPR017937">
    <property type="entry name" value="Thioredoxin_CS"/>
</dbReference>
<dbReference type="GO" id="GO:0017004">
    <property type="term" value="P:cytochrome complex assembly"/>
    <property type="evidence" value="ECO:0007669"/>
    <property type="project" value="UniProtKB-KW"/>
</dbReference>
<evidence type="ECO:0000313" key="10">
    <source>
        <dbReference type="EMBL" id="AFM13413.1"/>
    </source>
</evidence>
<gene>
    <name evidence="10" type="ordered locus">Turpa_2774</name>
</gene>
<dbReference type="PROSITE" id="PS00194">
    <property type="entry name" value="THIOREDOXIN_1"/>
    <property type="match status" value="1"/>
</dbReference>
<dbReference type="PROSITE" id="PS51352">
    <property type="entry name" value="THIOREDOXIN_2"/>
    <property type="match status" value="1"/>
</dbReference>
<evidence type="ECO:0000256" key="4">
    <source>
        <dbReference type="ARBA" id="ARBA00022748"/>
    </source>
</evidence>
<evidence type="ECO:0000256" key="6">
    <source>
        <dbReference type="ARBA" id="ARBA00023136"/>
    </source>
</evidence>
<protein>
    <submittedName>
        <fullName evidence="10">Cytochrome c biogenesis protein transmembrane region</fullName>
    </submittedName>
</protein>
<dbReference type="PATRIC" id="fig|869212.3.peg.2796"/>
<feature type="transmembrane region" description="Helical" evidence="8">
    <location>
        <begin position="227"/>
        <end position="246"/>
    </location>
</feature>
<evidence type="ECO:0000313" key="11">
    <source>
        <dbReference type="Proteomes" id="UP000006048"/>
    </source>
</evidence>
<dbReference type="Pfam" id="PF13899">
    <property type="entry name" value="Thioredoxin_7"/>
    <property type="match status" value="1"/>
</dbReference>
<keyword evidence="5 8" id="KW-1133">Transmembrane helix</keyword>
<feature type="transmembrane region" description="Helical" evidence="8">
    <location>
        <begin position="161"/>
        <end position="182"/>
    </location>
</feature>
<sequence>MSMFFAAFGSGLLASFSACVYPLIPITTAIFAGGERKSWYQGFRAAGVYTLGMSLTYGTLGVAAALSGSVFGKYLGDPRAIATIGLVLIYLGLAYAHLLPLPLPNFANRLRADHGRHKPDGVLYPLVLGIFSAFIAAPCTAPFFGNLLVQISKNAAENDSIFLPAASAFAFAFGMGVPFFLIGTFSIRLPKPGIWLKAVEYGGAVVLMTAGFHYLEDLAGDFPPVAQAFPFAVIGIAMCITFFILAEPLKSEYHMTRRLRLNTAGMLLISALGLFLFTSPFVKYWGVETKTNTGATPDTARKSGMTLPQGKLKWYKDIEEARAVALKEKKILFVDFWADWCTACEEMERKLFVKDEFINFALANNILPVRIDYSNPTDALDKLAKEYNIRGLPTVVLTKADGELIHTITGFYNKDYTMRELKAALKD</sequence>
<evidence type="ECO:0000256" key="5">
    <source>
        <dbReference type="ARBA" id="ARBA00022989"/>
    </source>
</evidence>
<feature type="transmembrane region" description="Helical" evidence="8">
    <location>
        <begin position="12"/>
        <end position="34"/>
    </location>
</feature>
<keyword evidence="7" id="KW-0676">Redox-active center</keyword>
<evidence type="ECO:0000259" key="9">
    <source>
        <dbReference type="PROSITE" id="PS51352"/>
    </source>
</evidence>
<feature type="transmembrane region" description="Helical" evidence="8">
    <location>
        <begin position="267"/>
        <end position="286"/>
    </location>
</feature>
<name>I4B806_TURPD</name>
<dbReference type="InterPro" id="IPR003834">
    <property type="entry name" value="Cyt_c_assmbl_TM_dom"/>
</dbReference>
<accession>I4B806</accession>
<dbReference type="KEGG" id="tpx:Turpa_2774"/>
<dbReference type="InterPro" id="IPR013766">
    <property type="entry name" value="Thioredoxin_domain"/>
</dbReference>
<organism evidence="10 11">
    <name type="scientific">Turneriella parva (strain ATCC BAA-1111 / DSM 21527 / NCTC 11395 / H)</name>
    <name type="common">Leptospira parva</name>
    <dbReference type="NCBI Taxonomy" id="869212"/>
    <lineage>
        <taxon>Bacteria</taxon>
        <taxon>Pseudomonadati</taxon>
        <taxon>Spirochaetota</taxon>
        <taxon>Spirochaetia</taxon>
        <taxon>Leptospirales</taxon>
        <taxon>Leptospiraceae</taxon>
        <taxon>Turneriella</taxon>
    </lineage>
</organism>
<dbReference type="Pfam" id="PF02683">
    <property type="entry name" value="DsbD_TM"/>
    <property type="match status" value="1"/>
</dbReference>
<proteinExistence type="predicted"/>
<dbReference type="PANTHER" id="PTHR32234">
    <property type="entry name" value="THIOL:DISULFIDE INTERCHANGE PROTEIN DSBD"/>
    <property type="match status" value="1"/>
</dbReference>
<dbReference type="Gene3D" id="3.40.30.10">
    <property type="entry name" value="Glutaredoxin"/>
    <property type="match status" value="1"/>
</dbReference>
<keyword evidence="3 8" id="KW-0812">Transmembrane</keyword>
<dbReference type="HOGENOM" id="CLU_014657_3_1_12"/>
<reference evidence="10 11" key="1">
    <citation type="submission" date="2012-06" db="EMBL/GenBank/DDBJ databases">
        <title>The complete chromosome of genome of Turneriella parva DSM 21527.</title>
        <authorList>
            <consortium name="US DOE Joint Genome Institute (JGI-PGF)"/>
            <person name="Lucas S."/>
            <person name="Han J."/>
            <person name="Lapidus A."/>
            <person name="Bruce D."/>
            <person name="Goodwin L."/>
            <person name="Pitluck S."/>
            <person name="Peters L."/>
            <person name="Kyrpides N."/>
            <person name="Mavromatis K."/>
            <person name="Ivanova N."/>
            <person name="Mikhailova N."/>
            <person name="Chertkov O."/>
            <person name="Detter J.C."/>
            <person name="Tapia R."/>
            <person name="Han C."/>
            <person name="Land M."/>
            <person name="Hauser L."/>
            <person name="Markowitz V."/>
            <person name="Cheng J.-F."/>
            <person name="Hugenholtz P."/>
            <person name="Woyke T."/>
            <person name="Wu D."/>
            <person name="Gronow S."/>
            <person name="Wellnitz S."/>
            <person name="Brambilla E."/>
            <person name="Klenk H.-P."/>
            <person name="Eisen J.A."/>
        </authorList>
    </citation>
    <scope>NUCLEOTIDE SEQUENCE [LARGE SCALE GENOMIC DNA]</scope>
    <source>
        <strain evidence="11">ATCC BAA-1111 / DSM 21527 / NCTC 11395 / H</strain>
    </source>
</reference>
<evidence type="ECO:0000256" key="7">
    <source>
        <dbReference type="ARBA" id="ARBA00023284"/>
    </source>
</evidence>
<feature type="transmembrane region" description="Helical" evidence="8">
    <location>
        <begin position="194"/>
        <end position="215"/>
    </location>
</feature>
<dbReference type="EMBL" id="CP002959">
    <property type="protein sequence ID" value="AFM13413.1"/>
    <property type="molecule type" value="Genomic_DNA"/>
</dbReference>
<evidence type="ECO:0000256" key="2">
    <source>
        <dbReference type="ARBA" id="ARBA00022475"/>
    </source>
</evidence>
<comment type="subcellular location">
    <subcellularLocation>
        <location evidence="1">Cell membrane</location>
        <topology evidence="1">Multi-pass membrane protein</topology>
    </subcellularLocation>
</comment>
<dbReference type="AlphaFoldDB" id="I4B806"/>